<feature type="non-terminal residue" evidence="3">
    <location>
        <position position="1"/>
    </location>
</feature>
<evidence type="ECO:0000259" key="2">
    <source>
        <dbReference type="PROSITE" id="PS50165"/>
    </source>
</evidence>
<dbReference type="InterPro" id="IPR036876">
    <property type="entry name" value="UVR_dom_sf"/>
</dbReference>
<sequence>KSFSYIKVTLREEFPRVLVVRRVTRDGSRYFGPFLSSAVVYETLGVLRKLFPYRTCDVMPKRPCLEYHMGRCIAPCAFEGGRAEYGRVIADVLAFLSGDTRAVVRDLRAKMAAAAVAREFEKAARFRDQIAAVARVTEKQHIVSVAGAHQDVVSVVKVDGVAGVNVFTVRDGEIRGKANFILQHTEHADEAAIVQAFLQQYYTQVMDLPREIIVPVAVLLPQLDVLVTVPQRGHKRQLLLMGEKNAAQYVEQSRVSWEREEHRARRGLRELGEAVGVPGVDGAGPQRVEVYDISNIQGYEAVGSMVVFVGGMPAKAEYRKFKIRELKTPNDFAMLQEVMYRRMQHVKDWPRPDLLIIDGGKGQLSSVKKVLDELRVDVPVVSLAKREEELFVPGRAESVRLPKDSQGLFLVQRMRDEAHRFAIGFYRKRHEKAQVKSALDEVPGLGPKRKRALLTAFGSAAGVRAASDEALERLVGKKLVATIREFL</sequence>
<dbReference type="PROSITE" id="PS50165">
    <property type="entry name" value="UVRC"/>
    <property type="match status" value="1"/>
</dbReference>
<dbReference type="SUPFAM" id="SSF47781">
    <property type="entry name" value="RuvA domain 2-like"/>
    <property type="match status" value="1"/>
</dbReference>
<dbReference type="AlphaFoldDB" id="A0A1G2B5N7"/>
<dbReference type="InterPro" id="IPR050066">
    <property type="entry name" value="UvrABC_protein_C"/>
</dbReference>
<dbReference type="Pfam" id="PF22920">
    <property type="entry name" value="UvrC_RNaseH"/>
    <property type="match status" value="1"/>
</dbReference>
<dbReference type="GO" id="GO:0009380">
    <property type="term" value="C:excinuclease repair complex"/>
    <property type="evidence" value="ECO:0007669"/>
    <property type="project" value="InterPro"/>
</dbReference>
<dbReference type="PROSITE" id="PS50151">
    <property type="entry name" value="UVR"/>
    <property type="match status" value="1"/>
</dbReference>
<feature type="domain" description="UvrC family homology region profile" evidence="2">
    <location>
        <begin position="152"/>
        <end position="371"/>
    </location>
</feature>
<evidence type="ECO:0000313" key="3">
    <source>
        <dbReference type="EMBL" id="OGY84295.1"/>
    </source>
</evidence>
<dbReference type="InterPro" id="IPR038476">
    <property type="entry name" value="UvrC_RNase_H_dom_sf"/>
</dbReference>
<dbReference type="PANTHER" id="PTHR30562">
    <property type="entry name" value="UVRC/OXIDOREDUCTASE"/>
    <property type="match status" value="1"/>
</dbReference>
<organism evidence="3 4">
    <name type="scientific">Candidatus Kerfeldbacteria bacterium RIFCSPHIGHO2_12_FULL_48_17</name>
    <dbReference type="NCBI Taxonomy" id="1798542"/>
    <lineage>
        <taxon>Bacteria</taxon>
        <taxon>Candidatus Kerfeldiibacteriota</taxon>
    </lineage>
</organism>
<dbReference type="InterPro" id="IPR001943">
    <property type="entry name" value="UVR_dom"/>
</dbReference>
<dbReference type="InterPro" id="IPR010994">
    <property type="entry name" value="RuvA_2-like"/>
</dbReference>
<comment type="caution">
    <text evidence="3">The sequence shown here is derived from an EMBL/GenBank/DDBJ whole genome shotgun (WGS) entry which is preliminary data.</text>
</comment>
<dbReference type="Proteomes" id="UP000176952">
    <property type="component" value="Unassembled WGS sequence"/>
</dbReference>
<dbReference type="Gene3D" id="3.30.420.340">
    <property type="entry name" value="UvrC, RNAse H endonuclease domain"/>
    <property type="match status" value="1"/>
</dbReference>
<dbReference type="Pfam" id="PF02151">
    <property type="entry name" value="UVR"/>
    <property type="match status" value="1"/>
</dbReference>
<dbReference type="GO" id="GO:0009381">
    <property type="term" value="F:excinuclease ABC activity"/>
    <property type="evidence" value="ECO:0007669"/>
    <property type="project" value="InterPro"/>
</dbReference>
<dbReference type="PANTHER" id="PTHR30562:SF1">
    <property type="entry name" value="UVRABC SYSTEM PROTEIN C"/>
    <property type="match status" value="1"/>
</dbReference>
<name>A0A1G2B5N7_9BACT</name>
<dbReference type="STRING" id="1798542.A3F54_03830"/>
<dbReference type="InterPro" id="IPR001162">
    <property type="entry name" value="UvrC_RNase_H_dom"/>
</dbReference>
<dbReference type="Pfam" id="PF08459">
    <property type="entry name" value="UvrC_RNaseH_dom"/>
    <property type="match status" value="1"/>
</dbReference>
<gene>
    <name evidence="3" type="ORF">A3F54_03830</name>
</gene>
<dbReference type="InterPro" id="IPR004791">
    <property type="entry name" value="UvrC"/>
</dbReference>
<proteinExistence type="predicted"/>
<dbReference type="GO" id="GO:0006289">
    <property type="term" value="P:nucleotide-excision repair"/>
    <property type="evidence" value="ECO:0007669"/>
    <property type="project" value="InterPro"/>
</dbReference>
<evidence type="ECO:0000313" key="4">
    <source>
        <dbReference type="Proteomes" id="UP000176952"/>
    </source>
</evidence>
<reference evidence="3 4" key="1">
    <citation type="journal article" date="2016" name="Nat. Commun.">
        <title>Thousands of microbial genomes shed light on interconnected biogeochemical processes in an aquifer system.</title>
        <authorList>
            <person name="Anantharaman K."/>
            <person name="Brown C.T."/>
            <person name="Hug L.A."/>
            <person name="Sharon I."/>
            <person name="Castelle C.J."/>
            <person name="Probst A.J."/>
            <person name="Thomas B.C."/>
            <person name="Singh A."/>
            <person name="Wilkins M.J."/>
            <person name="Karaoz U."/>
            <person name="Brodie E.L."/>
            <person name="Williams K.H."/>
            <person name="Hubbard S.S."/>
            <person name="Banfield J.F."/>
        </authorList>
    </citation>
    <scope>NUCLEOTIDE SEQUENCE [LARGE SCALE GENOMIC DNA]</scope>
</reference>
<protein>
    <submittedName>
        <fullName evidence="3">Excinuclease ABC subunit C</fullName>
    </submittedName>
</protein>
<dbReference type="Pfam" id="PF14520">
    <property type="entry name" value="HHH_5"/>
    <property type="match status" value="1"/>
</dbReference>
<dbReference type="NCBIfam" id="TIGR00194">
    <property type="entry name" value="uvrC"/>
    <property type="match status" value="1"/>
</dbReference>
<evidence type="ECO:0000259" key="1">
    <source>
        <dbReference type="PROSITE" id="PS50151"/>
    </source>
</evidence>
<dbReference type="Gene3D" id="4.10.860.10">
    <property type="entry name" value="UVR domain"/>
    <property type="match status" value="1"/>
</dbReference>
<dbReference type="Gene3D" id="1.10.150.20">
    <property type="entry name" value="5' to 3' exonuclease, C-terminal subdomain"/>
    <property type="match status" value="1"/>
</dbReference>
<feature type="domain" description="UVR" evidence="1">
    <location>
        <begin position="101"/>
        <end position="136"/>
    </location>
</feature>
<dbReference type="SUPFAM" id="SSF46600">
    <property type="entry name" value="C-terminal UvrC-binding domain of UvrB"/>
    <property type="match status" value="1"/>
</dbReference>
<dbReference type="EMBL" id="MHKD01000015">
    <property type="protein sequence ID" value="OGY84295.1"/>
    <property type="molecule type" value="Genomic_DNA"/>
</dbReference>
<accession>A0A1G2B5N7</accession>